<name>A0ABD5QLW7_9EURY</name>
<comment type="caution">
    <text evidence="2">The sequence shown here is derived from an EMBL/GenBank/DDBJ whole genome shotgun (WGS) entry which is preliminary data.</text>
</comment>
<evidence type="ECO:0000259" key="1">
    <source>
        <dbReference type="Pfam" id="PF18545"/>
    </source>
</evidence>
<proteinExistence type="predicted"/>
<dbReference type="RefSeq" id="WP_224830054.1">
    <property type="nucleotide sequence ID" value="NZ_JAIVEF010000036.1"/>
</dbReference>
<dbReference type="AlphaFoldDB" id="A0ABD5QLW7"/>
<keyword evidence="3" id="KW-1185">Reference proteome</keyword>
<dbReference type="InterPro" id="IPR040624">
    <property type="entry name" value="HalOD1"/>
</dbReference>
<feature type="domain" description="Halobacterial output" evidence="1">
    <location>
        <begin position="21"/>
        <end position="84"/>
    </location>
</feature>
<organism evidence="2 3">
    <name type="scientific">Saliphagus infecundisoli</name>
    <dbReference type="NCBI Taxonomy" id="1849069"/>
    <lineage>
        <taxon>Archaea</taxon>
        <taxon>Methanobacteriati</taxon>
        <taxon>Methanobacteriota</taxon>
        <taxon>Stenosarchaea group</taxon>
        <taxon>Halobacteria</taxon>
        <taxon>Halobacteriales</taxon>
        <taxon>Natrialbaceae</taxon>
        <taxon>Saliphagus</taxon>
    </lineage>
</organism>
<dbReference type="Pfam" id="PF18545">
    <property type="entry name" value="HalOD1"/>
    <property type="match status" value="1"/>
</dbReference>
<dbReference type="EMBL" id="JBHSJG010000078">
    <property type="protein sequence ID" value="MFC4990574.1"/>
    <property type="molecule type" value="Genomic_DNA"/>
</dbReference>
<dbReference type="Proteomes" id="UP001595925">
    <property type="component" value="Unassembled WGS sequence"/>
</dbReference>
<gene>
    <name evidence="2" type="ORF">ACFPFO_23070</name>
</gene>
<evidence type="ECO:0000313" key="2">
    <source>
        <dbReference type="EMBL" id="MFC4990574.1"/>
    </source>
</evidence>
<protein>
    <submittedName>
        <fullName evidence="2">HalOD1 output domain-containing protein</fullName>
    </submittedName>
</protein>
<sequence length="88" mass="9917">MSPSDSQNQSQLYRQECDWAQTQPSVAVAYTIADLEERDVMELSPLYEYVDPQSLDALVSESREVTISFTAYGYLVQLTDSEVVVQST</sequence>
<reference evidence="2 3" key="1">
    <citation type="journal article" date="2019" name="Int. J. Syst. Evol. Microbiol.">
        <title>The Global Catalogue of Microorganisms (GCM) 10K type strain sequencing project: providing services to taxonomists for standard genome sequencing and annotation.</title>
        <authorList>
            <consortium name="The Broad Institute Genomics Platform"/>
            <consortium name="The Broad Institute Genome Sequencing Center for Infectious Disease"/>
            <person name="Wu L."/>
            <person name="Ma J."/>
        </authorList>
    </citation>
    <scope>NUCLEOTIDE SEQUENCE [LARGE SCALE GENOMIC DNA]</scope>
    <source>
        <strain evidence="2 3">CGMCC 1.15824</strain>
    </source>
</reference>
<accession>A0ABD5QLW7</accession>
<evidence type="ECO:0000313" key="3">
    <source>
        <dbReference type="Proteomes" id="UP001595925"/>
    </source>
</evidence>